<evidence type="ECO:0000256" key="5">
    <source>
        <dbReference type="ARBA" id="ARBA00022737"/>
    </source>
</evidence>
<name>A0A6B2KYX3_9EUKA</name>
<comment type="similarity">
    <text evidence="2">Belongs to the ABC transporter superfamily. ABCC family. Conjugate transporter (TC 3.A.1.208) subfamily.</text>
</comment>
<dbReference type="Pfam" id="PF00005">
    <property type="entry name" value="ABC_tran"/>
    <property type="match status" value="1"/>
</dbReference>
<evidence type="ECO:0000256" key="7">
    <source>
        <dbReference type="ARBA" id="ARBA00022840"/>
    </source>
</evidence>
<dbReference type="InterPro" id="IPR003439">
    <property type="entry name" value="ABC_transporter-like_ATP-bd"/>
</dbReference>
<evidence type="ECO:0000259" key="11">
    <source>
        <dbReference type="PROSITE" id="PS50893"/>
    </source>
</evidence>
<feature type="transmembrane region" description="Helical" evidence="10">
    <location>
        <begin position="129"/>
        <end position="152"/>
    </location>
</feature>
<feature type="transmembrane region" description="Helical" evidence="10">
    <location>
        <begin position="164"/>
        <end position="184"/>
    </location>
</feature>
<dbReference type="InterPro" id="IPR003593">
    <property type="entry name" value="AAA+_ATPase"/>
</dbReference>
<dbReference type="FunFam" id="1.20.1560.10:FF:000010">
    <property type="entry name" value="Multidrug resistance-associated ABC transporter"/>
    <property type="match status" value="1"/>
</dbReference>
<evidence type="ECO:0000256" key="9">
    <source>
        <dbReference type="ARBA" id="ARBA00023136"/>
    </source>
</evidence>
<evidence type="ECO:0000256" key="3">
    <source>
        <dbReference type="ARBA" id="ARBA00022448"/>
    </source>
</evidence>
<dbReference type="CDD" id="cd18580">
    <property type="entry name" value="ABC_6TM_ABCC_D2"/>
    <property type="match status" value="1"/>
</dbReference>
<feature type="transmembrane region" description="Helical" evidence="10">
    <location>
        <begin position="351"/>
        <end position="373"/>
    </location>
</feature>
<dbReference type="Gene3D" id="3.40.50.300">
    <property type="entry name" value="P-loop containing nucleotide triphosphate hydrolases"/>
    <property type="match status" value="2"/>
</dbReference>
<feature type="transmembrane region" description="Helical" evidence="10">
    <location>
        <begin position="251"/>
        <end position="278"/>
    </location>
</feature>
<reference evidence="13" key="1">
    <citation type="journal article" date="2020" name="J. Eukaryot. Microbiol.">
        <title>De novo Sequencing, Assembly and Annotation of the Transcriptome for the Free-Living Testate Amoeba Arcella intermedia.</title>
        <authorList>
            <person name="Ribeiro G.M."/>
            <person name="Porfirio-Sousa A.L."/>
            <person name="Maurer-Alcala X.X."/>
            <person name="Katz L.A."/>
            <person name="Lahr D.J.G."/>
        </authorList>
    </citation>
    <scope>NUCLEOTIDE SEQUENCE</scope>
</reference>
<dbReference type="InterPro" id="IPR017871">
    <property type="entry name" value="ABC_transporter-like_CS"/>
</dbReference>
<dbReference type="FunFam" id="3.40.50.300:FF:000610">
    <property type="entry name" value="Multidrug resistance-associated ABC transporter"/>
    <property type="match status" value="1"/>
</dbReference>
<keyword evidence="5" id="KW-0677">Repeat</keyword>
<dbReference type="InterPro" id="IPR027417">
    <property type="entry name" value="P-loop_NTPase"/>
</dbReference>
<dbReference type="PANTHER" id="PTHR24223:SF447">
    <property type="entry name" value="MULTIDRUG RESISTANCE-ASSOCIATED PROTEIN 5"/>
    <property type="match status" value="1"/>
</dbReference>
<keyword evidence="8 10" id="KW-1133">Transmembrane helix</keyword>
<dbReference type="SUPFAM" id="SSF52540">
    <property type="entry name" value="P-loop containing nucleoside triphosphate hydrolases"/>
    <property type="match status" value="2"/>
</dbReference>
<dbReference type="Pfam" id="PF00664">
    <property type="entry name" value="ABC_membrane"/>
    <property type="match status" value="1"/>
</dbReference>
<dbReference type="PROSITE" id="PS00211">
    <property type="entry name" value="ABC_TRANSPORTER_1"/>
    <property type="match status" value="1"/>
</dbReference>
<dbReference type="AlphaFoldDB" id="A0A6B2KYX3"/>
<dbReference type="Gene3D" id="1.20.1560.10">
    <property type="entry name" value="ABC transporter type 1, transmembrane domain"/>
    <property type="match status" value="1"/>
</dbReference>
<evidence type="ECO:0000313" key="13">
    <source>
        <dbReference type="EMBL" id="NDV29916.1"/>
    </source>
</evidence>
<dbReference type="GO" id="GO:0016020">
    <property type="term" value="C:membrane"/>
    <property type="evidence" value="ECO:0007669"/>
    <property type="project" value="UniProtKB-SubCell"/>
</dbReference>
<accession>A0A6B2KYX3</accession>
<feature type="domain" description="ABC transporter" evidence="11">
    <location>
        <begin position="443"/>
        <end position="677"/>
    </location>
</feature>
<proteinExistence type="inferred from homology"/>
<feature type="domain" description="ABC transmembrane type-1" evidence="12">
    <location>
        <begin position="129"/>
        <end position="408"/>
    </location>
</feature>
<evidence type="ECO:0000256" key="2">
    <source>
        <dbReference type="ARBA" id="ARBA00009726"/>
    </source>
</evidence>
<dbReference type="GO" id="GO:0005524">
    <property type="term" value="F:ATP binding"/>
    <property type="evidence" value="ECO:0007669"/>
    <property type="project" value="UniProtKB-KW"/>
</dbReference>
<feature type="transmembrane region" description="Helical" evidence="10">
    <location>
        <begin position="299"/>
        <end position="320"/>
    </location>
</feature>
<feature type="transmembrane region" description="Helical" evidence="10">
    <location>
        <begin position="380"/>
        <end position="400"/>
    </location>
</feature>
<dbReference type="GO" id="GO:0140359">
    <property type="term" value="F:ABC-type transporter activity"/>
    <property type="evidence" value="ECO:0007669"/>
    <property type="project" value="InterPro"/>
</dbReference>
<dbReference type="InterPro" id="IPR011527">
    <property type="entry name" value="ABC1_TM_dom"/>
</dbReference>
<dbReference type="InterPro" id="IPR036640">
    <property type="entry name" value="ABC1_TM_sf"/>
</dbReference>
<keyword evidence="6" id="KW-0547">Nucleotide-binding</keyword>
<keyword evidence="9 10" id="KW-0472">Membrane</keyword>
<dbReference type="InterPro" id="IPR050173">
    <property type="entry name" value="ABC_transporter_C-like"/>
</dbReference>
<evidence type="ECO:0000256" key="1">
    <source>
        <dbReference type="ARBA" id="ARBA00004141"/>
    </source>
</evidence>
<evidence type="ECO:0000256" key="6">
    <source>
        <dbReference type="ARBA" id="ARBA00022741"/>
    </source>
</evidence>
<dbReference type="SUPFAM" id="SSF90123">
    <property type="entry name" value="ABC transporter transmembrane region"/>
    <property type="match status" value="1"/>
</dbReference>
<evidence type="ECO:0000259" key="12">
    <source>
        <dbReference type="PROSITE" id="PS50929"/>
    </source>
</evidence>
<keyword evidence="3" id="KW-0813">Transport</keyword>
<organism evidence="13">
    <name type="scientific">Arcella intermedia</name>
    <dbReference type="NCBI Taxonomy" id="1963864"/>
    <lineage>
        <taxon>Eukaryota</taxon>
        <taxon>Amoebozoa</taxon>
        <taxon>Tubulinea</taxon>
        <taxon>Elardia</taxon>
        <taxon>Arcellinida</taxon>
        <taxon>Sphaerothecina</taxon>
        <taxon>Arcellidae</taxon>
        <taxon>Arcella</taxon>
    </lineage>
</organism>
<dbReference type="SMART" id="SM00382">
    <property type="entry name" value="AAA"/>
    <property type="match status" value="1"/>
</dbReference>
<dbReference type="PANTHER" id="PTHR24223">
    <property type="entry name" value="ATP-BINDING CASSETTE SUB-FAMILY C"/>
    <property type="match status" value="1"/>
</dbReference>
<dbReference type="EMBL" id="GIBP01000947">
    <property type="protein sequence ID" value="NDV29916.1"/>
    <property type="molecule type" value="Transcribed_RNA"/>
</dbReference>
<dbReference type="GO" id="GO:0016887">
    <property type="term" value="F:ATP hydrolysis activity"/>
    <property type="evidence" value="ECO:0007669"/>
    <property type="project" value="InterPro"/>
</dbReference>
<evidence type="ECO:0000256" key="8">
    <source>
        <dbReference type="ARBA" id="ARBA00022989"/>
    </source>
</evidence>
<dbReference type="InterPro" id="IPR044726">
    <property type="entry name" value="ABCC_6TM_D2"/>
</dbReference>
<comment type="subcellular location">
    <subcellularLocation>
        <location evidence="1">Membrane</location>
        <topology evidence="1">Multi-pass membrane protein</topology>
    </subcellularLocation>
</comment>
<evidence type="ECO:0000256" key="10">
    <source>
        <dbReference type="SAM" id="Phobius"/>
    </source>
</evidence>
<keyword evidence="7" id="KW-0067">ATP-binding</keyword>
<keyword evidence="4 10" id="KW-0812">Transmembrane</keyword>
<dbReference type="PROSITE" id="PS50929">
    <property type="entry name" value="ABC_TM1F"/>
    <property type="match status" value="1"/>
</dbReference>
<dbReference type="PROSITE" id="PS50893">
    <property type="entry name" value="ABC_TRANSPORTER_2"/>
    <property type="match status" value="1"/>
</dbReference>
<sequence length="697" mass="78771">MDDPLSAVDQTVGRRLFDRCIKGYLSKKIVIFVTNQLQYLSSCDMILYLKDTQSRGFESYQNLLQLPDFAEMMENVSEKHKEKEIDHDLIDEVNLDEKKTHKLIDKEDKAVGEIPFSTYWTYYINGGPLIGFFTLLFYILVASLYSLSEWFLSYWIDNASTNTTVWFVGILGGIYAAMTISFFLRGTFFAFFSLNSSTNIHNGVFKRVMNAPMSFFDSTPLGRILNRLSQDQDKADITIPEKFSNLGHYGFWSIASIITIIASLPWFSFAVLPTFFVFRYLQRYYISTAREVKRLDSMAVSPLLAHISATIIGLTTIRSYGVTDRFVLEMKKKIKRNTSAYSTVLVLNRWIGVRLDVLGIFGVLMVVIFCLIVSKDIGAGLAGLVISYSLTLIINLQWAVRIAAEAENEMTSYQRLTTYESTLLQEAPRTGINVDGWPSSGSIKFENVFARYKEDQSPVLKGISFTISSGEKIGIVGRTGSGKSTITLALFRILEIYEGTISIDGVDISKIGLNDLRSSLSIIPQDPVLFIGTIRSNLDPFNEQTDETLWNTLEKVHLSALMKTLPLGLESPIHEKGSNLSLGQRQLICIARALLRKSKILVLDEATASVDYETDYLIQKTIKESFSDFTVLTIAHRLHTVIHSDRILVIDNGNLVEFDTPQELLERESKFSSFVKETDIQTQAYLYKMASEKSQNK</sequence>
<protein>
    <submittedName>
        <fullName evidence="13">Uncharacterized protein</fullName>
    </submittedName>
</protein>
<dbReference type="CDD" id="cd03244">
    <property type="entry name" value="ABCC_MRP_domain2"/>
    <property type="match status" value="1"/>
</dbReference>
<evidence type="ECO:0000256" key="4">
    <source>
        <dbReference type="ARBA" id="ARBA00022692"/>
    </source>
</evidence>